<evidence type="ECO:0000313" key="3">
    <source>
        <dbReference type="EMBL" id="MCF1715655.1"/>
    </source>
</evidence>
<organism evidence="3 4">
    <name type="scientific">Flavihumibacter fluminis</name>
    <dbReference type="NCBI Taxonomy" id="2909236"/>
    <lineage>
        <taxon>Bacteria</taxon>
        <taxon>Pseudomonadati</taxon>
        <taxon>Bacteroidota</taxon>
        <taxon>Chitinophagia</taxon>
        <taxon>Chitinophagales</taxon>
        <taxon>Chitinophagaceae</taxon>
        <taxon>Flavihumibacter</taxon>
    </lineage>
</organism>
<reference evidence="3 4" key="1">
    <citation type="submission" date="2022-01" db="EMBL/GenBank/DDBJ databases">
        <title>Flavihumibacter sp. nov., isolated from sediment of a river.</title>
        <authorList>
            <person name="Liu H."/>
        </authorList>
    </citation>
    <scope>NUCLEOTIDE SEQUENCE [LARGE SCALE GENOMIC DNA]</scope>
    <source>
        <strain evidence="3 4">RY-1</strain>
    </source>
</reference>
<feature type="transmembrane region" description="Helical" evidence="1">
    <location>
        <begin position="231"/>
        <end position="250"/>
    </location>
</feature>
<proteinExistence type="predicted"/>
<keyword evidence="1" id="KW-0812">Transmembrane</keyword>
<accession>A0ABS9BJ77</accession>
<dbReference type="RefSeq" id="WP_234866604.1">
    <property type="nucleotide sequence ID" value="NZ_JAKEVY010000003.1"/>
</dbReference>
<evidence type="ECO:0000259" key="2">
    <source>
        <dbReference type="Pfam" id="PF09925"/>
    </source>
</evidence>
<feature type="transmembrane region" description="Helical" evidence="1">
    <location>
        <begin position="181"/>
        <end position="201"/>
    </location>
</feature>
<name>A0ABS9BJ77_9BACT</name>
<dbReference type="Proteomes" id="UP001200145">
    <property type="component" value="Unassembled WGS sequence"/>
</dbReference>
<feature type="transmembrane region" description="Helical" evidence="1">
    <location>
        <begin position="149"/>
        <end position="169"/>
    </location>
</feature>
<feature type="transmembrane region" description="Helical" evidence="1">
    <location>
        <begin position="74"/>
        <end position="93"/>
    </location>
</feature>
<evidence type="ECO:0000256" key="1">
    <source>
        <dbReference type="SAM" id="Phobius"/>
    </source>
</evidence>
<keyword evidence="1" id="KW-0472">Membrane</keyword>
<protein>
    <submittedName>
        <fullName evidence="3">DUF2157 domain-containing protein</fullName>
    </submittedName>
</protein>
<dbReference type="Pfam" id="PF09925">
    <property type="entry name" value="DUF2157"/>
    <property type="match status" value="1"/>
</dbReference>
<feature type="transmembrane region" description="Helical" evidence="1">
    <location>
        <begin position="207"/>
        <end position="226"/>
    </location>
</feature>
<keyword evidence="4" id="KW-1185">Reference proteome</keyword>
<feature type="transmembrane region" description="Helical" evidence="1">
    <location>
        <begin position="44"/>
        <end position="62"/>
    </location>
</feature>
<sequence>MNHPPSQQDWYRFVRILLLTLGIGFTVAGIIFFFAYNWDALPKLAKLSITGGLLIATTLLSLRPQFDPLIRNILLTASAALVAVLFAVYGQIYQTGANAYDFFLAWTVFISIWVLAANFPPLWVLYLLLINTTILLYADQVANHWSDKLVFTILFLVNLVALIVSKVLLKAGKTIPTWFTNLVALAAISFSTLGIIIGIFGNKEFDFWLLVLLAALAYATGIWYGFKQHSLFYLSIIPLSLIILITTWILRISDDSGGFLLASFFIIGSATVTIKYLLDLQKKWAHEQHGN</sequence>
<evidence type="ECO:0000313" key="4">
    <source>
        <dbReference type="Proteomes" id="UP001200145"/>
    </source>
</evidence>
<feature type="transmembrane region" description="Helical" evidence="1">
    <location>
        <begin position="12"/>
        <end position="38"/>
    </location>
</feature>
<comment type="caution">
    <text evidence="3">The sequence shown here is derived from an EMBL/GenBank/DDBJ whole genome shotgun (WGS) entry which is preliminary data.</text>
</comment>
<dbReference type="InterPro" id="IPR018677">
    <property type="entry name" value="DUF2157"/>
</dbReference>
<gene>
    <name evidence="3" type="ORF">L0U88_13540</name>
</gene>
<dbReference type="EMBL" id="JAKEVY010000003">
    <property type="protein sequence ID" value="MCF1715655.1"/>
    <property type="molecule type" value="Genomic_DNA"/>
</dbReference>
<feature type="domain" description="DUF2157" evidence="2">
    <location>
        <begin position="16"/>
        <end position="123"/>
    </location>
</feature>
<keyword evidence="1" id="KW-1133">Transmembrane helix</keyword>
<feature type="transmembrane region" description="Helical" evidence="1">
    <location>
        <begin position="256"/>
        <end position="278"/>
    </location>
</feature>